<dbReference type="Proteomes" id="UP000236454">
    <property type="component" value="Unassembled WGS sequence"/>
</dbReference>
<evidence type="ECO:0000313" key="2">
    <source>
        <dbReference type="EMBL" id="SFT35363.1"/>
    </source>
</evidence>
<organism evidence="2 3">
    <name type="scientific">Lishizhenia tianjinensis</name>
    <dbReference type="NCBI Taxonomy" id="477690"/>
    <lineage>
        <taxon>Bacteria</taxon>
        <taxon>Pseudomonadati</taxon>
        <taxon>Bacteroidota</taxon>
        <taxon>Flavobacteriia</taxon>
        <taxon>Flavobacteriales</taxon>
        <taxon>Crocinitomicaceae</taxon>
        <taxon>Lishizhenia</taxon>
    </lineage>
</organism>
<dbReference type="AlphaFoldDB" id="A0A1I6XB73"/>
<dbReference type="EMBL" id="FPAS01000001">
    <property type="protein sequence ID" value="SFT35363.1"/>
    <property type="molecule type" value="Genomic_DNA"/>
</dbReference>
<gene>
    <name evidence="2" type="ORF">SAMN05216474_0057</name>
</gene>
<sequence length="218" mass="25531">MKFDTNKYKVYTWKNPLMLHWIINPALVINEILFGQKIPKVSLVDKTSHKPRVERSFVPCPHCETIHDGRTWSPQNGTAFKNWFGLYCNNCGEIIPCVNNVFSLLILALTFPIWGWFRKSLKAKWYEKQAKRYENLEFSKVTNPFDNKNWWITGLKWAAFMYVTMQVIWPLLDGTGITWASLAKGAVIWPISGIFFGFTMKLFTTKKGRRQKEQLLDN</sequence>
<feature type="transmembrane region" description="Helical" evidence="1">
    <location>
        <begin position="181"/>
        <end position="203"/>
    </location>
</feature>
<evidence type="ECO:0000256" key="1">
    <source>
        <dbReference type="SAM" id="Phobius"/>
    </source>
</evidence>
<keyword evidence="1" id="KW-0472">Membrane</keyword>
<accession>A0A1I6XB73</accession>
<evidence type="ECO:0000313" key="3">
    <source>
        <dbReference type="Proteomes" id="UP000236454"/>
    </source>
</evidence>
<proteinExistence type="predicted"/>
<feature type="transmembrane region" description="Helical" evidence="1">
    <location>
        <begin position="150"/>
        <end position="169"/>
    </location>
</feature>
<protein>
    <submittedName>
        <fullName evidence="2">Uncharacterized protein</fullName>
    </submittedName>
</protein>
<feature type="transmembrane region" description="Helical" evidence="1">
    <location>
        <begin position="98"/>
        <end position="117"/>
    </location>
</feature>
<dbReference type="OrthoDB" id="1116391at2"/>
<reference evidence="2 3" key="1">
    <citation type="submission" date="2016-10" db="EMBL/GenBank/DDBJ databases">
        <authorList>
            <person name="de Groot N.N."/>
        </authorList>
    </citation>
    <scope>NUCLEOTIDE SEQUENCE [LARGE SCALE GENOMIC DNA]</scope>
    <source>
        <strain evidence="2 3">CGMCC 1.7005</strain>
    </source>
</reference>
<dbReference type="STRING" id="477690.SAMN05216474_0057"/>
<keyword evidence="3" id="KW-1185">Reference proteome</keyword>
<keyword evidence="1" id="KW-0812">Transmembrane</keyword>
<name>A0A1I6XB73_9FLAO</name>
<keyword evidence="1" id="KW-1133">Transmembrane helix</keyword>